<dbReference type="PROSITE" id="PS00135">
    <property type="entry name" value="TRYPSIN_SER"/>
    <property type="match status" value="1"/>
</dbReference>
<sequence>MVHRLTLLALALSGPALADDFQTYIVGGEDATGDWPWAALVEIDFGGGSRGYCSGSLLSPDQVLTAAHCFFDENGQQINTSAITVHIGSGLNGTNPTRAAGAHYLHPGYNNIANPLGNDIALIHLSTAIDVSTLPSLVDDAHFEELLARDATGRDEALTAIGWGATTTDPNNQTVSPTLQQVALDHVPFSTCNQNWNGFLTPVQSSVICAAELNPQDNETENTCLGDSGGPLILGDDPAPYIVGLTSFGSADNCQAGRPTVFNRVLNMVDFVEENAPLVDVTIESGPERYYGALGGQTTVPATVTNGSLRNTARNVMIRANTDDTSADASLQWSGCDDGGLLAGDDQCTLSSLTAGGHSSGQVEVSHNGVTETDATLALSVSSDEDEYRIKNNQAPVTVVFSNRPDLTVSAEQTSADLDSNGQGIATIAVRVSNLSTVNAASDATVELTLPAGTTAGGDDTVQCDTLCWIGPMASGASVDFTLTLTSGTPQTGTLTLAAADQNGGDFPRDNNQHELTVAYSGVKAASDSGGGGSGGGGSFGVGWLFALAGLALRAQPPRRNNRSR</sequence>
<dbReference type="SMART" id="SM00020">
    <property type="entry name" value="Tryp_SPc"/>
    <property type="match status" value="1"/>
</dbReference>
<dbReference type="Proteomes" id="UP001107961">
    <property type="component" value="Unassembled WGS sequence"/>
</dbReference>
<keyword evidence="6" id="KW-1185">Reference proteome</keyword>
<feature type="chain" id="PRO_5040183891" evidence="3">
    <location>
        <begin position="19"/>
        <end position="565"/>
    </location>
</feature>
<dbReference type="AlphaFoldDB" id="A0A9Q3W740"/>
<evidence type="ECO:0000256" key="1">
    <source>
        <dbReference type="ARBA" id="ARBA00023157"/>
    </source>
</evidence>
<dbReference type="InterPro" id="IPR009003">
    <property type="entry name" value="Peptidase_S1_PA"/>
</dbReference>
<keyword evidence="2" id="KW-0720">Serine protease</keyword>
<organism evidence="5 6">
    <name type="scientific">Alloalcanivorax xenomutans</name>
    <dbReference type="NCBI Taxonomy" id="1094342"/>
    <lineage>
        <taxon>Bacteria</taxon>
        <taxon>Pseudomonadati</taxon>
        <taxon>Pseudomonadota</taxon>
        <taxon>Gammaproteobacteria</taxon>
        <taxon>Oceanospirillales</taxon>
        <taxon>Alcanivoracaceae</taxon>
        <taxon>Alloalcanivorax</taxon>
    </lineage>
</organism>
<feature type="signal peptide" evidence="3">
    <location>
        <begin position="1"/>
        <end position="18"/>
    </location>
</feature>
<reference evidence="5" key="1">
    <citation type="submission" date="2022-01" db="EMBL/GenBank/DDBJ databases">
        <authorList>
            <person name="Karlyshev A.V."/>
            <person name="Jaspars M."/>
        </authorList>
    </citation>
    <scope>NUCLEOTIDE SEQUENCE</scope>
    <source>
        <strain evidence="5">AGSA3-2</strain>
    </source>
</reference>
<dbReference type="InterPro" id="IPR013783">
    <property type="entry name" value="Ig-like_fold"/>
</dbReference>
<dbReference type="PROSITE" id="PS50240">
    <property type="entry name" value="TRYPSIN_DOM"/>
    <property type="match status" value="1"/>
</dbReference>
<dbReference type="InterPro" id="IPR043504">
    <property type="entry name" value="Peptidase_S1_PA_chymotrypsin"/>
</dbReference>
<dbReference type="RefSeq" id="WP_233926000.1">
    <property type="nucleotide sequence ID" value="NZ_JAJVKT010000019.1"/>
</dbReference>
<gene>
    <name evidence="5" type="ORF">LZG35_15470</name>
</gene>
<evidence type="ECO:0000313" key="6">
    <source>
        <dbReference type="Proteomes" id="UP001107961"/>
    </source>
</evidence>
<dbReference type="Gene3D" id="2.60.40.10">
    <property type="entry name" value="Immunoglobulins"/>
    <property type="match status" value="1"/>
</dbReference>
<dbReference type="InterPro" id="IPR001314">
    <property type="entry name" value="Peptidase_S1A"/>
</dbReference>
<accession>A0A9Q3W740</accession>
<evidence type="ECO:0000313" key="5">
    <source>
        <dbReference type="EMBL" id="MCE7510036.1"/>
    </source>
</evidence>
<evidence type="ECO:0000256" key="2">
    <source>
        <dbReference type="RuleBase" id="RU363034"/>
    </source>
</evidence>
<protein>
    <submittedName>
        <fullName evidence="5">Serine protease</fullName>
    </submittedName>
</protein>
<evidence type="ECO:0000259" key="4">
    <source>
        <dbReference type="PROSITE" id="PS50240"/>
    </source>
</evidence>
<keyword evidence="2" id="KW-0378">Hydrolase</keyword>
<comment type="caution">
    <text evidence="5">The sequence shown here is derived from an EMBL/GenBank/DDBJ whole genome shotgun (WGS) entry which is preliminary data.</text>
</comment>
<dbReference type="EMBL" id="JAJVKT010000019">
    <property type="protein sequence ID" value="MCE7510036.1"/>
    <property type="molecule type" value="Genomic_DNA"/>
</dbReference>
<dbReference type="PRINTS" id="PR00722">
    <property type="entry name" value="CHYMOTRYPSIN"/>
</dbReference>
<keyword evidence="3" id="KW-0732">Signal</keyword>
<dbReference type="InterPro" id="IPR001254">
    <property type="entry name" value="Trypsin_dom"/>
</dbReference>
<dbReference type="InterPro" id="IPR033116">
    <property type="entry name" value="TRYPSIN_SER"/>
</dbReference>
<evidence type="ECO:0000256" key="3">
    <source>
        <dbReference type="SAM" id="SignalP"/>
    </source>
</evidence>
<dbReference type="Pfam" id="PF00089">
    <property type="entry name" value="Trypsin"/>
    <property type="match status" value="1"/>
</dbReference>
<dbReference type="GO" id="GO:0004252">
    <property type="term" value="F:serine-type endopeptidase activity"/>
    <property type="evidence" value="ECO:0007669"/>
    <property type="project" value="InterPro"/>
</dbReference>
<name>A0A9Q3W740_9GAMM</name>
<keyword evidence="2 5" id="KW-0645">Protease</keyword>
<dbReference type="PROSITE" id="PS00134">
    <property type="entry name" value="TRYPSIN_HIS"/>
    <property type="match status" value="1"/>
</dbReference>
<feature type="domain" description="Peptidase S1" evidence="4">
    <location>
        <begin position="25"/>
        <end position="277"/>
    </location>
</feature>
<dbReference type="CDD" id="cd00190">
    <property type="entry name" value="Tryp_SPc"/>
    <property type="match status" value="1"/>
</dbReference>
<dbReference type="Gene3D" id="2.40.10.10">
    <property type="entry name" value="Trypsin-like serine proteases"/>
    <property type="match status" value="1"/>
</dbReference>
<dbReference type="InterPro" id="IPR018114">
    <property type="entry name" value="TRYPSIN_HIS"/>
</dbReference>
<dbReference type="PANTHER" id="PTHR24260">
    <property type="match status" value="1"/>
</dbReference>
<proteinExistence type="predicted"/>
<keyword evidence="1" id="KW-1015">Disulfide bond</keyword>
<dbReference type="PANTHER" id="PTHR24260:SF136">
    <property type="entry name" value="GH08193P-RELATED"/>
    <property type="match status" value="1"/>
</dbReference>
<dbReference type="SUPFAM" id="SSF50494">
    <property type="entry name" value="Trypsin-like serine proteases"/>
    <property type="match status" value="1"/>
</dbReference>
<dbReference type="GO" id="GO:0006508">
    <property type="term" value="P:proteolysis"/>
    <property type="evidence" value="ECO:0007669"/>
    <property type="project" value="UniProtKB-KW"/>
</dbReference>
<dbReference type="InterPro" id="IPR051333">
    <property type="entry name" value="CLIP_Serine_Protease"/>
</dbReference>